<dbReference type="SUPFAM" id="SSF57630">
    <property type="entry name" value="GLA-domain"/>
    <property type="match status" value="1"/>
</dbReference>
<evidence type="ECO:0000256" key="17">
    <source>
        <dbReference type="ARBA" id="ARBA00023084"/>
    </source>
</evidence>
<dbReference type="Pfam" id="PF00594">
    <property type="entry name" value="Gla"/>
    <property type="match status" value="1"/>
</dbReference>
<feature type="active site" description="Charge relay system" evidence="23">
    <location>
        <position position="313"/>
    </location>
</feature>
<evidence type="ECO:0000256" key="5">
    <source>
        <dbReference type="ARBA" id="ARBA00019454"/>
    </source>
</evidence>
<evidence type="ECO:0000256" key="9">
    <source>
        <dbReference type="ARBA" id="ARBA00022553"/>
    </source>
</evidence>
<dbReference type="InterPro" id="IPR017857">
    <property type="entry name" value="Coagulation_fac-like_Gla_dom"/>
</dbReference>
<evidence type="ECO:0000256" key="27">
    <source>
        <dbReference type="SAM" id="SignalP"/>
    </source>
</evidence>
<evidence type="ECO:0000313" key="32">
    <source>
        <dbReference type="Proteomes" id="UP000265140"/>
    </source>
</evidence>
<keyword evidence="11" id="KW-0356">Hemostasis</keyword>
<dbReference type="InterPro" id="IPR001881">
    <property type="entry name" value="EGF-like_Ca-bd_dom"/>
</dbReference>
<dbReference type="InterPro" id="IPR018097">
    <property type="entry name" value="EGF_Ca-bd_CS"/>
</dbReference>
<dbReference type="CDD" id="cd00190">
    <property type="entry name" value="Tryp_SPc"/>
    <property type="match status" value="1"/>
</dbReference>
<dbReference type="FunCoup" id="A0A3P8Z9L8">
    <property type="interactions" value="801"/>
</dbReference>
<dbReference type="PROSITE" id="PS50240">
    <property type="entry name" value="TRYPSIN_DOM"/>
    <property type="match status" value="1"/>
</dbReference>
<dbReference type="PROSITE" id="PS00010">
    <property type="entry name" value="ASX_HYDROXYL"/>
    <property type="match status" value="1"/>
</dbReference>
<evidence type="ECO:0000256" key="16">
    <source>
        <dbReference type="ARBA" id="ARBA00022842"/>
    </source>
</evidence>
<comment type="catalytic activity">
    <reaction evidence="1">
        <text>Selective cleavage of Arg-|-Ile bond in factor X to form factor Xa.</text>
        <dbReference type="EC" id="3.4.21.22"/>
    </reaction>
</comment>
<comment type="caution">
    <text evidence="24">Lacks conserved residue(s) required for the propagation of feature annotation.</text>
</comment>
<dbReference type="SUPFAM" id="SSF57196">
    <property type="entry name" value="EGF/Laminin"/>
    <property type="match status" value="1"/>
</dbReference>
<keyword evidence="10 25" id="KW-0645">Protease</keyword>
<evidence type="ECO:0000313" key="31">
    <source>
        <dbReference type="Ensembl" id="ENSELUP00000025405.1"/>
    </source>
</evidence>
<dbReference type="GeneID" id="109614554"/>
<reference evidence="31" key="3">
    <citation type="submission" date="2025-08" db="UniProtKB">
        <authorList>
            <consortium name="Ensembl"/>
        </authorList>
    </citation>
    <scope>IDENTIFICATION</scope>
</reference>
<keyword evidence="32" id="KW-1185">Reference proteome</keyword>
<keyword evidence="20" id="KW-0325">Glycoprotein</keyword>
<dbReference type="Gene3D" id="2.10.25.10">
    <property type="entry name" value="Laminin"/>
    <property type="match status" value="2"/>
</dbReference>
<dbReference type="InterPro" id="IPR035972">
    <property type="entry name" value="GLA-like_dom_SF"/>
</dbReference>
<dbReference type="KEGG" id="els:109614554"/>
<evidence type="ECO:0000256" key="10">
    <source>
        <dbReference type="ARBA" id="ARBA00022670"/>
    </source>
</evidence>
<sequence length="518" mass="57487">MASFFLLVITVGFIVENWFSSGAHVFLSRQSSDTLLKRQKRYNTGALEELKRDNLERECLEERCNLEEAREVFENEEKTMEFWVNYLDGDQCDSNPCENGGKCQDAMSAYVCWCPPKFNGKNCEIEVARQCDVNNGGCSHFCVVKDQHAVCGCAAGYTLAQDQTTCVPQVHFPCGRLAKAVSSSLSSRLLIQAVNVDQTMHSYDEGLNITEALETHMNTSGVSAKVKPANPTLHPVRTSNQSSSVLGDLPFWAFFPTLATIQEEKSNDQRIVGGDEVTPGEIPWQVSLMNNITGLSFCGGSLLSELWVITAAHCLNEGHIGSLFIRLGEHNLGVNEGTEQDHAVVEHHMHPRYDATKSLYNHDIALLKLQKPALFSDYIIPICLGPKDFTDSLLKDASNSLVSGWGKTRYLGMESSTLQKVEVPYVDRTECMGSSVERVSHFMFCAGYRNGEMDSCQGDSGGPHATRFRDTWFLTGIVSWGDECAKEGKYGVYTLVSRYYRWISNITGLGSFSPNSEA</sequence>
<dbReference type="FunFam" id="2.40.10.10:FF:000013">
    <property type="entry name" value="Coagulation factor X"/>
    <property type="match status" value="1"/>
</dbReference>
<reference evidence="31" key="4">
    <citation type="submission" date="2025-09" db="UniProtKB">
        <authorList>
            <consortium name="Ensembl"/>
        </authorList>
    </citation>
    <scope>IDENTIFICATION</scope>
</reference>
<feature type="chain" id="PRO_5017974457" description="Coagulation factor IX" evidence="27">
    <location>
        <begin position="23"/>
        <end position="518"/>
    </location>
</feature>
<keyword evidence="9" id="KW-0597">Phosphoprotein</keyword>
<dbReference type="SUPFAM" id="SSF50494">
    <property type="entry name" value="Trypsin-like serine proteases"/>
    <property type="match status" value="1"/>
</dbReference>
<feature type="coiled-coil region" evidence="26">
    <location>
        <begin position="43"/>
        <end position="72"/>
    </location>
</feature>
<dbReference type="SMART" id="SM00069">
    <property type="entry name" value="GLA"/>
    <property type="match status" value="1"/>
</dbReference>
<dbReference type="CDD" id="cd00054">
    <property type="entry name" value="EGF_CA"/>
    <property type="match status" value="1"/>
</dbReference>
<dbReference type="Ensembl" id="ENSELUT00000037083.3">
    <property type="protein sequence ID" value="ENSELUP00000025405.1"/>
    <property type="gene ID" value="ENSELUG00000024057.3"/>
</dbReference>
<dbReference type="InterPro" id="IPR043504">
    <property type="entry name" value="Peptidase_S1_PA_chymotrypsin"/>
</dbReference>
<dbReference type="PROSITE" id="PS50026">
    <property type="entry name" value="EGF_3"/>
    <property type="match status" value="1"/>
</dbReference>
<evidence type="ECO:0000256" key="3">
    <source>
        <dbReference type="ARBA" id="ARBA00004613"/>
    </source>
</evidence>
<name>A0A3P8Z9L8_ESOLU</name>
<dbReference type="InterPro" id="IPR018114">
    <property type="entry name" value="TRYPSIN_HIS"/>
</dbReference>
<evidence type="ECO:0000256" key="20">
    <source>
        <dbReference type="ARBA" id="ARBA00023180"/>
    </source>
</evidence>
<dbReference type="SMART" id="SM00179">
    <property type="entry name" value="EGF_CA"/>
    <property type="match status" value="1"/>
</dbReference>
<dbReference type="CTD" id="678552"/>
<protein>
    <recommendedName>
        <fullName evidence="5">Coagulation factor IX</fullName>
        <ecNumber evidence="4">3.4.21.22</ecNumber>
    </recommendedName>
    <alternativeName>
        <fullName evidence="22">Christmas factor</fullName>
    </alternativeName>
</protein>
<evidence type="ECO:0000256" key="13">
    <source>
        <dbReference type="ARBA" id="ARBA00022801"/>
    </source>
</evidence>
<evidence type="ECO:0000256" key="4">
    <source>
        <dbReference type="ARBA" id="ARBA00012066"/>
    </source>
</evidence>
<dbReference type="PIRSF" id="PIRSF001143">
    <property type="entry name" value="Factor_X"/>
    <property type="match status" value="1"/>
</dbReference>
<dbReference type="FunFam" id="2.10.25.10:FF:000162">
    <property type="entry name" value="Coagulation factor X (Predicted)"/>
    <property type="match status" value="1"/>
</dbReference>
<reference evidence="31" key="2">
    <citation type="submission" date="2020-02" db="EMBL/GenBank/DDBJ databases">
        <title>Esox lucius (northern pike) genome, fEsoLuc1, primary haplotype.</title>
        <authorList>
            <person name="Myers G."/>
            <person name="Karagic N."/>
            <person name="Meyer A."/>
            <person name="Pippel M."/>
            <person name="Reichard M."/>
            <person name="Winkler S."/>
            <person name="Tracey A."/>
            <person name="Sims Y."/>
            <person name="Howe K."/>
            <person name="Rhie A."/>
            <person name="Formenti G."/>
            <person name="Durbin R."/>
            <person name="Fedrigo O."/>
            <person name="Jarvis E.D."/>
        </authorList>
    </citation>
    <scope>NUCLEOTIDE SEQUENCE [LARGE SCALE GENOMIC DNA]</scope>
</reference>
<dbReference type="Pfam" id="PF14670">
    <property type="entry name" value="FXa_inhibition"/>
    <property type="match status" value="1"/>
</dbReference>
<dbReference type="Gene3D" id="2.40.10.10">
    <property type="entry name" value="Trypsin-like serine proteases"/>
    <property type="match status" value="2"/>
</dbReference>
<dbReference type="InterPro" id="IPR000294">
    <property type="entry name" value="GLA_domain"/>
</dbReference>
<dbReference type="PROSITE" id="PS00135">
    <property type="entry name" value="TRYPSIN_SER"/>
    <property type="match status" value="1"/>
</dbReference>
<keyword evidence="13 25" id="KW-0378">Hydrolase</keyword>
<keyword evidence="6" id="KW-0301">Gamma-carboxyglutamic acid</keyword>
<dbReference type="PRINTS" id="PR00010">
    <property type="entry name" value="EGFBLOOD"/>
</dbReference>
<evidence type="ECO:0000256" key="26">
    <source>
        <dbReference type="SAM" id="Coils"/>
    </source>
</evidence>
<dbReference type="GO" id="GO:0004252">
    <property type="term" value="F:serine-type endopeptidase activity"/>
    <property type="evidence" value="ECO:0007669"/>
    <property type="project" value="UniProtKB-EC"/>
</dbReference>
<dbReference type="GO" id="GO:0006508">
    <property type="term" value="P:proteolysis"/>
    <property type="evidence" value="ECO:0007669"/>
    <property type="project" value="UniProtKB-KW"/>
</dbReference>
<dbReference type="GO" id="GO:0007596">
    <property type="term" value="P:blood coagulation"/>
    <property type="evidence" value="ECO:0007669"/>
    <property type="project" value="UniProtKB-KW"/>
</dbReference>
<evidence type="ECO:0000256" key="18">
    <source>
        <dbReference type="ARBA" id="ARBA00023145"/>
    </source>
</evidence>
<feature type="signal peptide" evidence="27">
    <location>
        <begin position="1"/>
        <end position="22"/>
    </location>
</feature>
<keyword evidence="17" id="KW-0094">Blood coagulation</keyword>
<keyword evidence="8 24" id="KW-0245">EGF-like domain</keyword>
<feature type="domain" description="Peptidase S1" evidence="29">
    <location>
        <begin position="271"/>
        <end position="508"/>
    </location>
</feature>
<dbReference type="PANTHER" id="PTHR24278">
    <property type="entry name" value="COAGULATION FACTOR"/>
    <property type="match status" value="1"/>
</dbReference>
<dbReference type="Pfam" id="PF00089">
    <property type="entry name" value="Trypsin"/>
    <property type="match status" value="1"/>
</dbReference>
<dbReference type="GeneTree" id="ENSGT00940000159516"/>
<dbReference type="RefSeq" id="XP_010893534.1">
    <property type="nucleotide sequence ID" value="XM_010895232.4"/>
</dbReference>
<reference evidence="32" key="1">
    <citation type="journal article" date="2014" name="PLoS ONE">
        <title>The genome and linkage map of the northern pike (Esox lucius): conserved synteny revealed between the salmonid sister group and the Neoteleostei.</title>
        <authorList>
            <person name="Rondeau E.B."/>
            <person name="Minkley D.R."/>
            <person name="Leong J.S."/>
            <person name="Messmer A.M."/>
            <person name="Jantzen J.R."/>
            <person name="von Schalburg K.R."/>
            <person name="Lemon C."/>
            <person name="Bird N.H."/>
            <person name="Koop B.F."/>
        </authorList>
    </citation>
    <scope>NUCLEOTIDE SEQUENCE</scope>
</reference>
<feature type="active site" description="Charge relay system" evidence="23">
    <location>
        <position position="460"/>
    </location>
</feature>
<feature type="active site" description="Charge relay system" evidence="23">
    <location>
        <position position="363"/>
    </location>
</feature>
<evidence type="ECO:0000256" key="21">
    <source>
        <dbReference type="ARBA" id="ARBA00023278"/>
    </source>
</evidence>
<keyword evidence="27" id="KW-0732">Signal</keyword>
<dbReference type="Gene3D" id="4.10.740.10">
    <property type="entry name" value="Coagulation Factor IX"/>
    <property type="match status" value="1"/>
</dbReference>
<dbReference type="InterPro" id="IPR000742">
    <property type="entry name" value="EGF"/>
</dbReference>
<dbReference type="PROSITE" id="PS00134">
    <property type="entry name" value="TRYPSIN_HIS"/>
    <property type="match status" value="1"/>
</dbReference>
<feature type="domain" description="Gla" evidence="30">
    <location>
        <begin position="42"/>
        <end position="88"/>
    </location>
</feature>
<evidence type="ECO:0000256" key="2">
    <source>
        <dbReference type="ARBA" id="ARBA00002741"/>
    </source>
</evidence>
<evidence type="ECO:0000259" key="29">
    <source>
        <dbReference type="PROSITE" id="PS50240"/>
    </source>
</evidence>
<organism evidence="31 32">
    <name type="scientific">Esox lucius</name>
    <name type="common">Northern pike</name>
    <dbReference type="NCBI Taxonomy" id="8010"/>
    <lineage>
        <taxon>Eukaryota</taxon>
        <taxon>Metazoa</taxon>
        <taxon>Chordata</taxon>
        <taxon>Craniata</taxon>
        <taxon>Vertebrata</taxon>
        <taxon>Euteleostomi</taxon>
        <taxon>Actinopterygii</taxon>
        <taxon>Neopterygii</taxon>
        <taxon>Teleostei</taxon>
        <taxon>Protacanthopterygii</taxon>
        <taxon>Esociformes</taxon>
        <taxon>Esocidae</taxon>
        <taxon>Esox</taxon>
    </lineage>
</organism>
<keyword evidence="7" id="KW-0964">Secreted</keyword>
<dbReference type="PROSITE" id="PS00022">
    <property type="entry name" value="EGF_1"/>
    <property type="match status" value="1"/>
</dbReference>
<evidence type="ECO:0000256" key="19">
    <source>
        <dbReference type="ARBA" id="ARBA00023157"/>
    </source>
</evidence>
<evidence type="ECO:0000256" key="8">
    <source>
        <dbReference type="ARBA" id="ARBA00022536"/>
    </source>
</evidence>
<evidence type="ECO:0000256" key="6">
    <source>
        <dbReference type="ARBA" id="ARBA00022479"/>
    </source>
</evidence>
<evidence type="ECO:0000259" key="30">
    <source>
        <dbReference type="PROSITE" id="PS50998"/>
    </source>
</evidence>
<dbReference type="InterPro" id="IPR033116">
    <property type="entry name" value="TRYPSIN_SER"/>
</dbReference>
<evidence type="ECO:0000256" key="1">
    <source>
        <dbReference type="ARBA" id="ARBA00001368"/>
    </source>
</evidence>
<keyword evidence="12" id="KW-0479">Metal-binding</keyword>
<dbReference type="EC" id="3.4.21.22" evidence="4"/>
<feature type="disulfide bond" evidence="24">
    <location>
        <begin position="114"/>
        <end position="123"/>
    </location>
</feature>
<keyword evidence="26" id="KW-0175">Coiled coil</keyword>
<dbReference type="Bgee" id="ENSELUG00000024057">
    <property type="expression patterns" value="Expressed in liver and 6 other cell types or tissues"/>
</dbReference>
<keyword evidence="21" id="KW-0379">Hydroxylation</keyword>
<dbReference type="PROSITE" id="PS50998">
    <property type="entry name" value="GLA_2"/>
    <property type="match status" value="1"/>
</dbReference>
<dbReference type="InterPro" id="IPR009003">
    <property type="entry name" value="Peptidase_S1_PA"/>
</dbReference>
<proteinExistence type="predicted"/>
<dbReference type="SMART" id="SM00181">
    <property type="entry name" value="EGF"/>
    <property type="match status" value="2"/>
</dbReference>
<dbReference type="PRINTS" id="PR00001">
    <property type="entry name" value="GLABLOOD"/>
</dbReference>
<dbReference type="GO" id="GO:0005615">
    <property type="term" value="C:extracellular space"/>
    <property type="evidence" value="ECO:0007669"/>
    <property type="project" value="TreeGrafter"/>
</dbReference>
<dbReference type="InParanoid" id="A0A3P8Z9L8"/>
<dbReference type="InterPro" id="IPR000152">
    <property type="entry name" value="EGF-type_Asp/Asn_hydroxyl_site"/>
</dbReference>
<dbReference type="InterPro" id="IPR001254">
    <property type="entry name" value="Trypsin_dom"/>
</dbReference>
<dbReference type="InterPro" id="IPR012224">
    <property type="entry name" value="Pept_S1A_FX"/>
</dbReference>
<evidence type="ECO:0000256" key="15">
    <source>
        <dbReference type="ARBA" id="ARBA00022837"/>
    </source>
</evidence>
<dbReference type="PANTHER" id="PTHR24278:SF31">
    <property type="entry name" value="COAGULATION FACTOR IX"/>
    <property type="match status" value="1"/>
</dbReference>
<dbReference type="STRING" id="8010.ENSELUP00000025405"/>
<evidence type="ECO:0000256" key="12">
    <source>
        <dbReference type="ARBA" id="ARBA00022723"/>
    </source>
</evidence>
<evidence type="ECO:0000259" key="28">
    <source>
        <dbReference type="PROSITE" id="PS50026"/>
    </source>
</evidence>
<keyword evidence="19 24" id="KW-1015">Disulfide bond</keyword>
<keyword evidence="16" id="KW-0460">Magnesium</keyword>
<dbReference type="Pfam" id="PF00008">
    <property type="entry name" value="EGF"/>
    <property type="match status" value="1"/>
</dbReference>
<evidence type="ECO:0000256" key="25">
    <source>
        <dbReference type="RuleBase" id="RU363034"/>
    </source>
</evidence>
<evidence type="ECO:0000256" key="14">
    <source>
        <dbReference type="ARBA" id="ARBA00022825"/>
    </source>
</evidence>
<dbReference type="Proteomes" id="UP000265140">
    <property type="component" value="Chromosome 7"/>
</dbReference>
<evidence type="ECO:0000256" key="11">
    <source>
        <dbReference type="ARBA" id="ARBA00022696"/>
    </source>
</evidence>
<keyword evidence="14 25" id="KW-0720">Serine protease</keyword>
<evidence type="ECO:0000256" key="22">
    <source>
        <dbReference type="ARBA" id="ARBA00031357"/>
    </source>
</evidence>
<dbReference type="SMART" id="SM00020">
    <property type="entry name" value="Tryp_SPc"/>
    <property type="match status" value="1"/>
</dbReference>
<dbReference type="AlphaFoldDB" id="A0A3P8Z9L8"/>
<dbReference type="PROSITE" id="PS01187">
    <property type="entry name" value="EGF_CA"/>
    <property type="match status" value="1"/>
</dbReference>
<dbReference type="InterPro" id="IPR050442">
    <property type="entry name" value="Peptidase_S1_coag_factors"/>
</dbReference>
<evidence type="ECO:0000256" key="24">
    <source>
        <dbReference type="PROSITE-ProRule" id="PRU00076"/>
    </source>
</evidence>
<evidence type="ECO:0000256" key="23">
    <source>
        <dbReference type="PIRSR" id="PIRSR001143-1"/>
    </source>
</evidence>
<dbReference type="FunFam" id="4.10.740.10:FF:000001">
    <property type="entry name" value="vitamin K-dependent protein S"/>
    <property type="match status" value="1"/>
</dbReference>
<dbReference type="OrthoDB" id="8909918at2759"/>
<dbReference type="InterPro" id="IPR001314">
    <property type="entry name" value="Peptidase_S1A"/>
</dbReference>
<evidence type="ECO:0000256" key="7">
    <source>
        <dbReference type="ARBA" id="ARBA00022525"/>
    </source>
</evidence>
<dbReference type="GO" id="GO:0005509">
    <property type="term" value="F:calcium ion binding"/>
    <property type="evidence" value="ECO:0007669"/>
    <property type="project" value="InterPro"/>
</dbReference>
<comment type="function">
    <text evidence="2">Factor IX is a vitamin K-dependent plasma protein that participates in the intrinsic pathway of blood coagulation by converting factor X to its active form in the presence of Ca(2+) ions, phospholipids, and factor VIIIa.</text>
</comment>
<keyword evidence="15" id="KW-0106">Calcium</keyword>
<dbReference type="PRINTS" id="PR00722">
    <property type="entry name" value="CHYMOTRYPSIN"/>
</dbReference>
<accession>A0A3P8Z9L8</accession>
<dbReference type="PROSITE" id="PS00011">
    <property type="entry name" value="GLA_1"/>
    <property type="match status" value="1"/>
</dbReference>
<feature type="domain" description="EGF-like" evidence="28">
    <location>
        <begin position="88"/>
        <end position="124"/>
    </location>
</feature>
<comment type="subcellular location">
    <subcellularLocation>
        <location evidence="3">Secreted</location>
    </subcellularLocation>
</comment>
<dbReference type="OMA" id="SYECWCR"/>
<keyword evidence="18" id="KW-0865">Zymogen</keyword>